<dbReference type="Proteomes" id="UP000299102">
    <property type="component" value="Unassembled WGS sequence"/>
</dbReference>
<comment type="caution">
    <text evidence="1">The sequence shown here is derived from an EMBL/GenBank/DDBJ whole genome shotgun (WGS) entry which is preliminary data.</text>
</comment>
<dbReference type="EMBL" id="BGZK01003236">
    <property type="protein sequence ID" value="GBO99050.1"/>
    <property type="molecule type" value="Genomic_DNA"/>
</dbReference>
<proteinExistence type="predicted"/>
<organism evidence="1 2">
    <name type="scientific">Eumeta variegata</name>
    <name type="common">Bagworm moth</name>
    <name type="synonym">Eumeta japonica</name>
    <dbReference type="NCBI Taxonomy" id="151549"/>
    <lineage>
        <taxon>Eukaryota</taxon>
        <taxon>Metazoa</taxon>
        <taxon>Ecdysozoa</taxon>
        <taxon>Arthropoda</taxon>
        <taxon>Hexapoda</taxon>
        <taxon>Insecta</taxon>
        <taxon>Pterygota</taxon>
        <taxon>Neoptera</taxon>
        <taxon>Endopterygota</taxon>
        <taxon>Lepidoptera</taxon>
        <taxon>Glossata</taxon>
        <taxon>Ditrysia</taxon>
        <taxon>Tineoidea</taxon>
        <taxon>Psychidae</taxon>
        <taxon>Oiketicinae</taxon>
        <taxon>Eumeta</taxon>
    </lineage>
</organism>
<evidence type="ECO:0000313" key="1">
    <source>
        <dbReference type="EMBL" id="GBO99050.1"/>
    </source>
</evidence>
<evidence type="ECO:0000313" key="2">
    <source>
        <dbReference type="Proteomes" id="UP000299102"/>
    </source>
</evidence>
<reference evidence="1 2" key="1">
    <citation type="journal article" date="2019" name="Commun. Biol.">
        <title>The bagworm genome reveals a unique fibroin gene that provides high tensile strength.</title>
        <authorList>
            <person name="Kono N."/>
            <person name="Nakamura H."/>
            <person name="Ohtoshi R."/>
            <person name="Tomita M."/>
            <person name="Numata K."/>
            <person name="Arakawa K."/>
        </authorList>
    </citation>
    <scope>NUCLEOTIDE SEQUENCE [LARGE SCALE GENOMIC DNA]</scope>
</reference>
<keyword evidence="2" id="KW-1185">Reference proteome</keyword>
<dbReference type="AlphaFoldDB" id="A0A4C1SD73"/>
<accession>A0A4C1SD73</accession>
<protein>
    <submittedName>
        <fullName evidence="1">Uncharacterized protein</fullName>
    </submittedName>
</protein>
<name>A0A4C1SD73_EUMVA</name>
<sequence length="102" mass="11287">MRAKSILDSRMRLASESKARLVRVTRYAIHRAAPIYRGCCVRKIFSNAPSMTPVRAAGRPLIYLRGHSYSRPSAPSPKPAGVVLCEGFAMRATKGHMEPYAL</sequence>
<gene>
    <name evidence="1" type="ORF">EVAR_45049_1</name>
</gene>